<feature type="signal peptide" evidence="1">
    <location>
        <begin position="1"/>
        <end position="25"/>
    </location>
</feature>
<dbReference type="AlphaFoldDB" id="A0A1E5L4L8"/>
<comment type="caution">
    <text evidence="2">The sequence shown here is derived from an EMBL/GenBank/DDBJ whole genome shotgun (WGS) entry which is preliminary data.</text>
</comment>
<evidence type="ECO:0008006" key="4">
    <source>
        <dbReference type="Google" id="ProtNLM"/>
    </source>
</evidence>
<proteinExistence type="predicted"/>
<dbReference type="OrthoDB" id="2883543at2"/>
<feature type="chain" id="PRO_5009180709" description="DUF2680 domain-containing protein" evidence="1">
    <location>
        <begin position="26"/>
        <end position="115"/>
    </location>
</feature>
<sequence length="115" mass="13144">MRNLWLTIAVTLVCTLIIGGLPALAAEVNAEQPEKTVQFTDQQKKELASIHKDIIAKKKLLMSKYVEYGVLSKEKADKINSRMDKYYEKMEKSGFAPKWDKKGKKKEKPCCHKIS</sequence>
<protein>
    <recommendedName>
        <fullName evidence="4">DUF2680 domain-containing protein</fullName>
    </recommendedName>
</protein>
<keyword evidence="3" id="KW-1185">Reference proteome</keyword>
<reference evidence="2 3" key="1">
    <citation type="submission" date="2016-09" db="EMBL/GenBank/DDBJ databases">
        <title>Desulfuribacillus arsenicus sp. nov., an obligately anaerobic, dissimilatory arsenic- and antimonate-reducing bacterium isolated from anoxic sediments.</title>
        <authorList>
            <person name="Abin C.A."/>
            <person name="Hollibaugh J.T."/>
        </authorList>
    </citation>
    <scope>NUCLEOTIDE SEQUENCE [LARGE SCALE GENOMIC DNA]</scope>
    <source>
        <strain evidence="2 3">MLFW-2</strain>
    </source>
</reference>
<dbReference type="STRING" id="1390249.BHU72_05495"/>
<evidence type="ECO:0000313" key="2">
    <source>
        <dbReference type="EMBL" id="OEH85065.1"/>
    </source>
</evidence>
<dbReference type="Pfam" id="PF10925">
    <property type="entry name" value="DUF2680"/>
    <property type="match status" value="1"/>
</dbReference>
<dbReference type="RefSeq" id="WP_069702392.1">
    <property type="nucleotide sequence ID" value="NZ_MJAT01000033.1"/>
</dbReference>
<dbReference type="Proteomes" id="UP000095255">
    <property type="component" value="Unassembled WGS sequence"/>
</dbReference>
<evidence type="ECO:0000313" key="3">
    <source>
        <dbReference type="Proteomes" id="UP000095255"/>
    </source>
</evidence>
<dbReference type="InterPro" id="IPR024485">
    <property type="entry name" value="DUF2680"/>
</dbReference>
<dbReference type="EMBL" id="MJAT01000033">
    <property type="protein sequence ID" value="OEH85065.1"/>
    <property type="molecule type" value="Genomic_DNA"/>
</dbReference>
<organism evidence="2 3">
    <name type="scientific">Desulfuribacillus stibiiarsenatis</name>
    <dbReference type="NCBI Taxonomy" id="1390249"/>
    <lineage>
        <taxon>Bacteria</taxon>
        <taxon>Bacillati</taxon>
        <taxon>Bacillota</taxon>
        <taxon>Desulfuribacillia</taxon>
        <taxon>Desulfuribacillales</taxon>
        <taxon>Desulfuribacillaceae</taxon>
        <taxon>Desulfuribacillus</taxon>
    </lineage>
</organism>
<name>A0A1E5L4L8_9FIRM</name>
<evidence type="ECO:0000256" key="1">
    <source>
        <dbReference type="SAM" id="SignalP"/>
    </source>
</evidence>
<keyword evidence="1" id="KW-0732">Signal</keyword>
<accession>A0A1E5L4L8</accession>
<gene>
    <name evidence="2" type="ORF">BHU72_05495</name>
</gene>